<dbReference type="Pfam" id="PF05309">
    <property type="entry name" value="TraE"/>
    <property type="match status" value="1"/>
</dbReference>
<dbReference type="Proteomes" id="UP000245431">
    <property type="component" value="Chromosome PVE_r2"/>
</dbReference>
<gene>
    <name evidence="2" type="ORF">PVE_R2G0889</name>
</gene>
<feature type="compositionally biased region" description="Basic and acidic residues" evidence="1">
    <location>
        <begin position="187"/>
        <end position="213"/>
    </location>
</feature>
<evidence type="ECO:0000313" key="2">
    <source>
        <dbReference type="EMBL" id="SBW84914.1"/>
    </source>
</evidence>
<evidence type="ECO:0000256" key="1">
    <source>
        <dbReference type="SAM" id="MobiDB-lite"/>
    </source>
</evidence>
<protein>
    <submittedName>
        <fullName evidence="2">Type IV conjugative transfer system protein TraE</fullName>
    </submittedName>
</protein>
<feature type="region of interest" description="Disordered" evidence="1">
    <location>
        <begin position="183"/>
        <end position="213"/>
    </location>
</feature>
<dbReference type="EMBL" id="LT599584">
    <property type="protein sequence ID" value="SBW84914.1"/>
    <property type="molecule type" value="Genomic_DNA"/>
</dbReference>
<name>A0A1D3K970_PSEVE</name>
<dbReference type="InterPro" id="IPR007973">
    <property type="entry name" value="Pilus_assembly_TraE"/>
</dbReference>
<dbReference type="AlphaFoldDB" id="A0A1D3K970"/>
<proteinExistence type="predicted"/>
<sequence>MLFKSLSNSFDGMRGENQFLRIAVAGLVLSNLLVSCSALNKDEVVTVIPPTLTETAWVSKTQSSGEYADAWALYIAMMLGNVTPHNASVVKDALGPILDKSIYQDTMKVLDTQIHQIRQDRVTLSFEPQKVLRDNLNENKFYVTGRSVSEGPAGDKKRSNRTYEFELMIKDYKPVLSWVSTNSGDARTQDVVDRENSKAEKQAEREKRKNQQR</sequence>
<organism evidence="2 3">
    <name type="scientific">Pseudomonas veronii 1YdBTEX2</name>
    <dbReference type="NCBI Taxonomy" id="1295141"/>
    <lineage>
        <taxon>Bacteria</taxon>
        <taxon>Pseudomonadati</taxon>
        <taxon>Pseudomonadota</taxon>
        <taxon>Gammaproteobacteria</taxon>
        <taxon>Pseudomonadales</taxon>
        <taxon>Pseudomonadaceae</taxon>
        <taxon>Pseudomonas</taxon>
    </lineage>
</organism>
<reference evidence="3" key="1">
    <citation type="submission" date="2016-07" db="EMBL/GenBank/DDBJ databases">
        <authorList>
            <person name="Florea S."/>
            <person name="Webb J.S."/>
            <person name="Jaromczyk J."/>
            <person name="Schardl C.L."/>
        </authorList>
    </citation>
    <scope>NUCLEOTIDE SEQUENCE [LARGE SCALE GENOMIC DNA]</scope>
    <source>
        <strain evidence="3">1YdBTEX2</strain>
    </source>
</reference>
<accession>A0A1D3K970</accession>
<evidence type="ECO:0000313" key="3">
    <source>
        <dbReference type="Proteomes" id="UP000245431"/>
    </source>
</evidence>
<dbReference type="RefSeq" id="WP_013100902.1">
    <property type="nucleotide sequence ID" value="NZ_AOUH01000026.1"/>
</dbReference>